<accession>A0ABX8CYU1</accession>
<evidence type="ECO:0000256" key="1">
    <source>
        <dbReference type="ARBA" id="ARBA00022801"/>
    </source>
</evidence>
<evidence type="ECO:0000313" key="6">
    <source>
        <dbReference type="Proteomes" id="UP000683310"/>
    </source>
</evidence>
<dbReference type="Proteomes" id="UP000683310">
    <property type="component" value="Chromosome"/>
</dbReference>
<keyword evidence="6" id="KW-1185">Reference proteome</keyword>
<dbReference type="InterPro" id="IPR029058">
    <property type="entry name" value="AB_hydrolase_fold"/>
</dbReference>
<evidence type="ECO:0008006" key="7">
    <source>
        <dbReference type="Google" id="ProtNLM"/>
    </source>
</evidence>
<evidence type="ECO:0000256" key="2">
    <source>
        <dbReference type="ARBA" id="ARBA00022963"/>
    </source>
</evidence>
<organism evidence="5 6">
    <name type="scientific">Nocardia tengchongensis</name>
    <dbReference type="NCBI Taxonomy" id="2055889"/>
    <lineage>
        <taxon>Bacteria</taxon>
        <taxon>Bacillati</taxon>
        <taxon>Actinomycetota</taxon>
        <taxon>Actinomycetes</taxon>
        <taxon>Mycobacteriales</taxon>
        <taxon>Nocardiaceae</taxon>
        <taxon>Nocardia</taxon>
    </lineage>
</organism>
<keyword evidence="3" id="KW-0443">Lipid metabolism</keyword>
<name>A0ABX8CYU1_9NOCA</name>
<dbReference type="PROSITE" id="PS51257">
    <property type="entry name" value="PROKAR_LIPOPROTEIN"/>
    <property type="match status" value="1"/>
</dbReference>
<feature type="chain" id="PRO_5045698535" description="Platelet-activating factor acetylhydrolase" evidence="4">
    <location>
        <begin position="24"/>
        <end position="406"/>
    </location>
</feature>
<dbReference type="EMBL" id="CP074371">
    <property type="protein sequence ID" value="QVI24009.1"/>
    <property type="molecule type" value="Genomic_DNA"/>
</dbReference>
<dbReference type="Pfam" id="PF03403">
    <property type="entry name" value="PAF-AH_p_II"/>
    <property type="match status" value="1"/>
</dbReference>
<gene>
    <name evidence="5" type="ORF">KHQ06_15180</name>
</gene>
<dbReference type="SUPFAM" id="SSF53474">
    <property type="entry name" value="alpha/beta-Hydrolases"/>
    <property type="match status" value="1"/>
</dbReference>
<keyword evidence="4" id="KW-0732">Signal</keyword>
<keyword evidence="2" id="KW-0442">Lipid degradation</keyword>
<sequence length="406" mass="42782">MNRRAMMISGTALIAVVAATATTACTDTESRIATSGALSTPSVGAADFSPAAPTGPNRIGTQSLHLIDDSRPDPWVANEKRQLMVSLWYPTRAGEGEYPSAAWLPKAAADHYMNHAGVGPGKVAFSNTRGLVGAPVDRSLGDLPVVLYSPGANASRAFGTGIVQELASRGYLVITIDHTYDATVVEFPGNRVVTNPEGEITDFGKAVSVRVDDTRFVIDQLQLLKAGRNPDVDSAPLPAGLADATDLTRVGMLGHSLGAATTASAMYVDGRIKAGMGLDGGGVGPVVEAGLDRPFLMVDTEGKGGRATNPLLQTFWSNLRGWRLNLTLKGAAHNSFGDDVQLIPIALPFAGVSSEDIREMVGTIPTDRALAFQRAYPLAFFDQQLRGVGHLLDGPSPDFPEVAYTR</sequence>
<evidence type="ECO:0000256" key="3">
    <source>
        <dbReference type="ARBA" id="ARBA00023098"/>
    </source>
</evidence>
<evidence type="ECO:0000256" key="4">
    <source>
        <dbReference type="SAM" id="SignalP"/>
    </source>
</evidence>
<dbReference type="PANTHER" id="PTHR10272">
    <property type="entry name" value="PLATELET-ACTIVATING FACTOR ACETYLHYDROLASE"/>
    <property type="match status" value="1"/>
</dbReference>
<dbReference type="PANTHER" id="PTHR10272:SF0">
    <property type="entry name" value="PLATELET-ACTIVATING FACTOR ACETYLHYDROLASE"/>
    <property type="match status" value="1"/>
</dbReference>
<protein>
    <recommendedName>
        <fullName evidence="7">Platelet-activating factor acetylhydrolase</fullName>
    </recommendedName>
</protein>
<dbReference type="Gene3D" id="3.40.50.1820">
    <property type="entry name" value="alpha/beta hydrolase"/>
    <property type="match status" value="1"/>
</dbReference>
<evidence type="ECO:0000313" key="5">
    <source>
        <dbReference type="EMBL" id="QVI24009.1"/>
    </source>
</evidence>
<reference evidence="5 6" key="1">
    <citation type="submission" date="2021-04" db="EMBL/GenBank/DDBJ databases">
        <title>Nocardia tengchongensis.</title>
        <authorList>
            <person name="Zhuang k."/>
            <person name="Ran Y."/>
            <person name="Li W."/>
        </authorList>
    </citation>
    <scope>NUCLEOTIDE SEQUENCE [LARGE SCALE GENOMIC DNA]</scope>
    <source>
        <strain evidence="5 6">CFH S0057</strain>
    </source>
</reference>
<proteinExistence type="predicted"/>
<keyword evidence="1" id="KW-0378">Hydrolase</keyword>
<feature type="signal peptide" evidence="4">
    <location>
        <begin position="1"/>
        <end position="23"/>
    </location>
</feature>